<keyword evidence="3" id="KW-0677">Repeat</keyword>
<dbReference type="Pfam" id="PF11916">
    <property type="entry name" value="Vac14_Fig4_bd"/>
    <property type="match status" value="1"/>
</dbReference>
<dbReference type="RefSeq" id="XP_001877019.1">
    <property type="nucleotide sequence ID" value="XM_001876984.1"/>
</dbReference>
<dbReference type="PANTHER" id="PTHR16023">
    <property type="entry name" value="TAX1 BINDING PROTEIN-RELATED"/>
    <property type="match status" value="1"/>
</dbReference>
<keyword evidence="4" id="KW-0472">Membrane</keyword>
<feature type="compositionally biased region" description="Low complexity" evidence="5">
    <location>
        <begin position="455"/>
        <end position="477"/>
    </location>
</feature>
<dbReference type="GO" id="GO:0000329">
    <property type="term" value="C:fungal-type vacuole membrane"/>
    <property type="evidence" value="ECO:0007669"/>
    <property type="project" value="TreeGrafter"/>
</dbReference>
<dbReference type="HOGENOM" id="CLU_007740_0_0_1"/>
<dbReference type="InParanoid" id="B0CXP0"/>
<feature type="non-terminal residue" evidence="7">
    <location>
        <position position="1"/>
    </location>
</feature>
<dbReference type="EMBL" id="DS547094">
    <property type="protein sequence ID" value="EDR12755.1"/>
    <property type="molecule type" value="Genomic_DNA"/>
</dbReference>
<dbReference type="InterPro" id="IPR016024">
    <property type="entry name" value="ARM-type_fold"/>
</dbReference>
<feature type="compositionally biased region" description="Basic and acidic residues" evidence="5">
    <location>
        <begin position="843"/>
        <end position="856"/>
    </location>
</feature>
<evidence type="ECO:0000259" key="6">
    <source>
        <dbReference type="Pfam" id="PF11916"/>
    </source>
</evidence>
<accession>B0CXP0</accession>
<protein>
    <submittedName>
        <fullName evidence="7">Predicted protein</fullName>
    </submittedName>
</protein>
<dbReference type="Proteomes" id="UP000001194">
    <property type="component" value="Unassembled WGS sequence"/>
</dbReference>
<dbReference type="KEGG" id="lbc:LACBIDRAFT_231055"/>
<organism evidence="8">
    <name type="scientific">Laccaria bicolor (strain S238N-H82 / ATCC MYA-4686)</name>
    <name type="common">Bicoloured deceiver</name>
    <name type="synonym">Laccaria laccata var. bicolor</name>
    <dbReference type="NCBI Taxonomy" id="486041"/>
    <lineage>
        <taxon>Eukaryota</taxon>
        <taxon>Fungi</taxon>
        <taxon>Dikarya</taxon>
        <taxon>Basidiomycota</taxon>
        <taxon>Agaricomycotina</taxon>
        <taxon>Agaricomycetes</taxon>
        <taxon>Agaricomycetidae</taxon>
        <taxon>Agaricales</taxon>
        <taxon>Agaricineae</taxon>
        <taxon>Hydnangiaceae</taxon>
        <taxon>Laccaria</taxon>
    </lineage>
</organism>
<dbReference type="GO" id="GO:0070772">
    <property type="term" value="C:PAS complex"/>
    <property type="evidence" value="ECO:0007669"/>
    <property type="project" value="InterPro"/>
</dbReference>
<dbReference type="InterPro" id="IPR011989">
    <property type="entry name" value="ARM-like"/>
</dbReference>
<sequence>LDTAVSRQLIDKIYEKRKAAALELEKQIRECQQQGEHKRISQIIDQLVDMFSNTANPLHIRNGGLIGLAGTAIALGVDVAPYMEKFVRPLLDCFVDPENRIRYFSAECLYNIAKVSKGEVLVYFNDIFDALSKLAADSELSVKNGAELLDRLLKDIVAESASVYIPLYPETEKVRDDRDEAVGVLVPLPDGLPGEGAKKAFSLAHFIPLLRERIYVVSPFTRSYLVSWMNVLDSVPELELISYLPEFLDGLLKYLSDPTEDVRVATENLLADFLREIRDVTVVSRQLDQYTMRTSVEFTRRADATLEKLPDLTLDNAERALFILENDDQSHQASESAVKEDSSPEINDPWIPGQGVQIDFASIIEILIQQLDGEHDEIQQSMALRWLAEFLTFAQDVMVPFTPRLIPAILPNLAHHVAMIQSAAIRTNKLLLNVVQNLPSPVETPPPTRPIAEKPQPSRIPRSPTPTTSTTNSRQSTLGSQVSQASREVATPDILPDQEDTDLFDYQATVNELTIQFLSEFEETRVAALKWLIMLHQKAPKKILAMDDGTFPALLKTLSDSSEEVIKHDLQLLAQISSSSEENYFKAFMINLLELFSTDRRLLETRGSLIIRQLCLNLNTEKIYRTFAEILEKEDDLEFASVIVQKLNIILITSPELADFRKRLKSLETRQDGQALFTTLYRSWCHNAVAVFSLCLLAQAYEHASNLLYIFADLEITVPMLVQVDKLVQLIESPVFTYIRLQLLEPDRYPYLFKCLYGLLMLLPQSTAFVSLRNRLNAVNSAGFLHIAPKPTIGPISSRSKIGRDDIKWQELLLHFRSVQARHEKARRQALGADTSTISGFPDLDKLGDMTGERPGRAPTTGRPPMRRRVTGGELPNPMSPAPPLASKGGALSPLNPKARVPSGLTGIIPSQSGASVTSSNTNAAAALTQAQKQRRPIDLARRA</sequence>
<dbReference type="STRING" id="486041.B0CXP0"/>
<dbReference type="PANTHER" id="PTHR16023:SF0">
    <property type="entry name" value="PROTEIN VAC14 HOMOLOG"/>
    <property type="match status" value="1"/>
</dbReference>
<dbReference type="InterPro" id="IPR021841">
    <property type="entry name" value="VAC14_Fig4p-bd"/>
</dbReference>
<evidence type="ECO:0000256" key="3">
    <source>
        <dbReference type="ARBA" id="ARBA00022737"/>
    </source>
</evidence>
<dbReference type="GO" id="GO:0006661">
    <property type="term" value="P:phosphatidylinositol biosynthetic process"/>
    <property type="evidence" value="ECO:0007669"/>
    <property type="project" value="InterPro"/>
</dbReference>
<evidence type="ECO:0000256" key="1">
    <source>
        <dbReference type="ARBA" id="ARBA00004308"/>
    </source>
</evidence>
<reference evidence="7 8" key="1">
    <citation type="journal article" date="2008" name="Nature">
        <title>The genome of Laccaria bicolor provides insights into mycorrhizal symbiosis.</title>
        <authorList>
            <person name="Martin F."/>
            <person name="Aerts A."/>
            <person name="Ahren D."/>
            <person name="Brun A."/>
            <person name="Danchin E.G.J."/>
            <person name="Duchaussoy F."/>
            <person name="Gibon J."/>
            <person name="Kohler A."/>
            <person name="Lindquist E."/>
            <person name="Pereda V."/>
            <person name="Salamov A."/>
            <person name="Shapiro H.J."/>
            <person name="Wuyts J."/>
            <person name="Blaudez D."/>
            <person name="Buee M."/>
            <person name="Brokstein P."/>
            <person name="Canbaeck B."/>
            <person name="Cohen D."/>
            <person name="Courty P.E."/>
            <person name="Coutinho P.M."/>
            <person name="Delaruelle C."/>
            <person name="Detter J.C."/>
            <person name="Deveau A."/>
            <person name="DiFazio S."/>
            <person name="Duplessis S."/>
            <person name="Fraissinet-Tachet L."/>
            <person name="Lucic E."/>
            <person name="Frey-Klett P."/>
            <person name="Fourrey C."/>
            <person name="Feussner I."/>
            <person name="Gay G."/>
            <person name="Grimwood J."/>
            <person name="Hoegger P.J."/>
            <person name="Jain P."/>
            <person name="Kilaru S."/>
            <person name="Labbe J."/>
            <person name="Lin Y.C."/>
            <person name="Legue V."/>
            <person name="Le Tacon F."/>
            <person name="Marmeisse R."/>
            <person name="Melayah D."/>
            <person name="Montanini B."/>
            <person name="Muratet M."/>
            <person name="Nehls U."/>
            <person name="Niculita-Hirzel H."/>
            <person name="Oudot-Le Secq M.P."/>
            <person name="Peter M."/>
            <person name="Quesneville H."/>
            <person name="Rajashekar B."/>
            <person name="Reich M."/>
            <person name="Rouhier N."/>
            <person name="Schmutz J."/>
            <person name="Yin T."/>
            <person name="Chalot M."/>
            <person name="Henrissat B."/>
            <person name="Kuees U."/>
            <person name="Lucas S."/>
            <person name="Van de Peer Y."/>
            <person name="Podila G.K."/>
            <person name="Polle A."/>
            <person name="Pukkila P.J."/>
            <person name="Richardson P.M."/>
            <person name="Rouze P."/>
            <person name="Sanders I.R."/>
            <person name="Stajich J.E."/>
            <person name="Tunlid A."/>
            <person name="Tuskan G."/>
            <person name="Grigoriev I.V."/>
        </authorList>
    </citation>
    <scope>NUCLEOTIDE SEQUENCE [LARGE SCALE GENOMIC DNA]</scope>
    <source>
        <strain evidence="8">S238N-H82 / ATCC MYA-4686</strain>
    </source>
</reference>
<dbReference type="InterPro" id="IPR026825">
    <property type="entry name" value="Vac14"/>
</dbReference>
<name>B0CXP0_LACBS</name>
<feature type="compositionally biased region" description="Low complexity" evidence="5">
    <location>
        <begin position="915"/>
        <end position="932"/>
    </location>
</feature>
<comment type="similarity">
    <text evidence="2">Belongs to the VAC14 family.</text>
</comment>
<dbReference type="GeneID" id="6072564"/>
<evidence type="ECO:0000256" key="4">
    <source>
        <dbReference type="ARBA" id="ARBA00023136"/>
    </source>
</evidence>
<evidence type="ECO:0000256" key="2">
    <source>
        <dbReference type="ARBA" id="ARBA00010225"/>
    </source>
</evidence>
<proteinExistence type="inferred from homology"/>
<dbReference type="OrthoDB" id="5574975at2759"/>
<evidence type="ECO:0000256" key="5">
    <source>
        <dbReference type="SAM" id="MobiDB-lite"/>
    </source>
</evidence>
<gene>
    <name evidence="7" type="ORF">LACBIDRAFT_231055</name>
</gene>
<dbReference type="Gene3D" id="1.25.10.10">
    <property type="entry name" value="Leucine-rich Repeat Variant"/>
    <property type="match status" value="3"/>
</dbReference>
<dbReference type="Pfam" id="PF12755">
    <property type="entry name" value="Vac14_Fab1_bd"/>
    <property type="match status" value="1"/>
</dbReference>
<feature type="domain" description="Vacuolar protein 14 C-terminal Fig4-binding" evidence="6">
    <location>
        <begin position="601"/>
        <end position="779"/>
    </location>
</feature>
<dbReference type="FunCoup" id="B0CXP0">
    <property type="interactions" value="574"/>
</dbReference>
<evidence type="ECO:0000313" key="8">
    <source>
        <dbReference type="Proteomes" id="UP000001194"/>
    </source>
</evidence>
<dbReference type="AlphaFoldDB" id="B0CXP0"/>
<feature type="region of interest" description="Disordered" evidence="5">
    <location>
        <begin position="438"/>
        <end position="494"/>
    </location>
</feature>
<comment type="subcellular location">
    <subcellularLocation>
        <location evidence="1">Endomembrane system</location>
    </subcellularLocation>
</comment>
<dbReference type="SUPFAM" id="SSF48371">
    <property type="entry name" value="ARM repeat"/>
    <property type="match status" value="1"/>
</dbReference>
<keyword evidence="8" id="KW-1185">Reference proteome</keyword>
<dbReference type="GO" id="GO:0010008">
    <property type="term" value="C:endosome membrane"/>
    <property type="evidence" value="ECO:0007669"/>
    <property type="project" value="TreeGrafter"/>
</dbReference>
<feature type="region of interest" description="Disordered" evidence="5">
    <location>
        <begin position="828"/>
        <end position="944"/>
    </location>
</feature>
<evidence type="ECO:0000313" key="7">
    <source>
        <dbReference type="EMBL" id="EDR12755.1"/>
    </source>
</evidence>